<gene>
    <name evidence="3" type="ORF">GKJPGBOP_07213</name>
</gene>
<dbReference type="PANTHER" id="PTHR42870:SF1">
    <property type="entry name" value="NON-SPECIFIC LIPID-TRANSFER PROTEIN-LIKE 2"/>
    <property type="match status" value="1"/>
</dbReference>
<dbReference type="RefSeq" id="WP_246177768.1">
    <property type="nucleotide sequence ID" value="NZ_BHZD01000001.1"/>
</dbReference>
<dbReference type="CDD" id="cd00829">
    <property type="entry name" value="SCP-x_thiolase"/>
    <property type="match status" value="1"/>
</dbReference>
<dbReference type="PANTHER" id="PTHR42870">
    <property type="entry name" value="ACETYL-COA C-ACETYLTRANSFERASE"/>
    <property type="match status" value="1"/>
</dbReference>
<dbReference type="PIRSF" id="PIRSF000429">
    <property type="entry name" value="Ac-CoA_Ac_transf"/>
    <property type="match status" value="1"/>
</dbReference>
<reference evidence="3 4" key="1">
    <citation type="submission" date="2018-11" db="EMBL/GenBank/DDBJ databases">
        <title>Whole genome sequence of Streptomyces paromomycinus NBRC 15454(T).</title>
        <authorList>
            <person name="Komaki H."/>
            <person name="Tamura T."/>
        </authorList>
    </citation>
    <scope>NUCLEOTIDE SEQUENCE [LARGE SCALE GENOMIC DNA]</scope>
    <source>
        <strain evidence="3 4">NBRC 15454</strain>
    </source>
</reference>
<dbReference type="InterPro" id="IPR016039">
    <property type="entry name" value="Thiolase-like"/>
</dbReference>
<dbReference type="GO" id="GO:0016747">
    <property type="term" value="F:acyltransferase activity, transferring groups other than amino-acyl groups"/>
    <property type="evidence" value="ECO:0007669"/>
    <property type="project" value="InterPro"/>
</dbReference>
<dbReference type="Proteomes" id="UP000286746">
    <property type="component" value="Unassembled WGS sequence"/>
</dbReference>
<sequence length="413" mass="43608">MSTTGAPEPVVPKSAGPKSGASRAAVSKEPVAVVGIGQTRHVAARRDVSLAGLVREAARRALDDAELTWHAIDAVVIGKAPDFFEGVMMPELYLADALGAVGKPMLRVHTAGSVGGSTALVAADLVAARVHRTVLTLAFEKQSESNAMWGLSLPVPFQQPLLAGAGGFFAPHVRAYMRRTGAPATVGSLVAYKDRRNALKNPYAHLHEHDITLAKVQASPMLWDPVRYSETCPSSDGACAMVLTDRAGARRAPRPAAWMHGGAMRSEPTLFAGKDFVSPQAGRDCAAAVYRQAGITDPRREIDAVEMYVPFSWYEPMWLENLGFAAPGEGWKLTESGVTELDGDLPVNPSGGVLSANPIGASGMIRFAEAALQVRGQAGEHQVPGARRALGHAYGGGSQFFSMWLVGAEPPAT</sequence>
<feature type="region of interest" description="Disordered" evidence="1">
    <location>
        <begin position="1"/>
        <end position="23"/>
    </location>
</feature>
<dbReference type="Pfam" id="PF22691">
    <property type="entry name" value="Thiolase_C_1"/>
    <property type="match status" value="1"/>
</dbReference>
<keyword evidence="4" id="KW-1185">Reference proteome</keyword>
<dbReference type="InterPro" id="IPR055140">
    <property type="entry name" value="Thiolase_C_2"/>
</dbReference>
<dbReference type="EMBL" id="BHZD01000001">
    <property type="protein sequence ID" value="GCD47447.1"/>
    <property type="molecule type" value="Genomic_DNA"/>
</dbReference>
<dbReference type="AlphaFoldDB" id="A0A401WDP7"/>
<name>A0A401WDP7_STREY</name>
<proteinExistence type="predicted"/>
<comment type="caution">
    <text evidence="3">The sequence shown here is derived from an EMBL/GenBank/DDBJ whole genome shotgun (WGS) entry which is preliminary data.</text>
</comment>
<dbReference type="InterPro" id="IPR002155">
    <property type="entry name" value="Thiolase"/>
</dbReference>
<protein>
    <submittedName>
        <fullName evidence="3">Putative lipid carrier protein or keto acyl-COA thiolase</fullName>
    </submittedName>
</protein>
<evidence type="ECO:0000259" key="2">
    <source>
        <dbReference type="Pfam" id="PF22691"/>
    </source>
</evidence>
<organism evidence="3 4">
    <name type="scientific">Streptomyces paromomycinus</name>
    <name type="common">Streptomyces rimosus subsp. paromomycinus</name>
    <dbReference type="NCBI Taxonomy" id="92743"/>
    <lineage>
        <taxon>Bacteria</taxon>
        <taxon>Bacillati</taxon>
        <taxon>Actinomycetota</taxon>
        <taxon>Actinomycetes</taxon>
        <taxon>Kitasatosporales</taxon>
        <taxon>Streptomycetaceae</taxon>
        <taxon>Streptomyces</taxon>
    </lineage>
</organism>
<evidence type="ECO:0000313" key="4">
    <source>
        <dbReference type="Proteomes" id="UP000286746"/>
    </source>
</evidence>
<dbReference type="SUPFAM" id="SSF53901">
    <property type="entry name" value="Thiolase-like"/>
    <property type="match status" value="1"/>
</dbReference>
<accession>A0A401WDP7</accession>
<evidence type="ECO:0000313" key="3">
    <source>
        <dbReference type="EMBL" id="GCD47447.1"/>
    </source>
</evidence>
<feature type="domain" description="Thiolase C-terminal" evidence="2">
    <location>
        <begin position="267"/>
        <end position="397"/>
    </location>
</feature>
<dbReference type="NCBIfam" id="NF006180">
    <property type="entry name" value="PRK08313.1"/>
    <property type="match status" value="1"/>
</dbReference>
<evidence type="ECO:0000256" key="1">
    <source>
        <dbReference type="SAM" id="MobiDB-lite"/>
    </source>
</evidence>
<dbReference type="Gene3D" id="3.40.47.10">
    <property type="match status" value="1"/>
</dbReference>